<evidence type="ECO:0000259" key="2">
    <source>
        <dbReference type="SMART" id="SM00062"/>
    </source>
</evidence>
<dbReference type="OrthoDB" id="6955767at2"/>
<dbReference type="SMART" id="SM00062">
    <property type="entry name" value="PBPb"/>
    <property type="match status" value="1"/>
</dbReference>
<dbReference type="InterPro" id="IPR001638">
    <property type="entry name" value="Solute-binding_3/MltF_N"/>
</dbReference>
<feature type="domain" description="Solute-binding protein family 3/N-terminal" evidence="2">
    <location>
        <begin position="16"/>
        <end position="235"/>
    </location>
</feature>
<evidence type="ECO:0000313" key="3">
    <source>
        <dbReference type="EMBL" id="ATI43617.1"/>
    </source>
</evidence>
<dbReference type="KEGG" id="cmag:CBW24_15830"/>
<keyword evidence="1" id="KW-0732">Signal</keyword>
<dbReference type="AlphaFoldDB" id="A0A291M442"/>
<dbReference type="PANTHER" id="PTHR35936:SF17">
    <property type="entry name" value="ARGININE-BINDING EXTRACELLULAR PROTEIN ARTP"/>
    <property type="match status" value="1"/>
</dbReference>
<dbReference type="Proteomes" id="UP000219050">
    <property type="component" value="Plasmid pDY25-A"/>
</dbReference>
<organism evidence="3 4">
    <name type="scientific">Pacificitalea manganoxidans</name>
    <dbReference type="NCBI Taxonomy" id="1411902"/>
    <lineage>
        <taxon>Bacteria</taxon>
        <taxon>Pseudomonadati</taxon>
        <taxon>Pseudomonadota</taxon>
        <taxon>Alphaproteobacteria</taxon>
        <taxon>Rhodobacterales</taxon>
        <taxon>Paracoccaceae</taxon>
        <taxon>Pacificitalea</taxon>
    </lineage>
</organism>
<reference evidence="3 4" key="1">
    <citation type="submission" date="2017-05" db="EMBL/GenBank/DDBJ databases">
        <title>Comparative genomic and metabolic analysis of manganese-oxidizing mechanisms in Celeribater manganoxidans DY25T: its adaption to the environment of polymetallic nodule.</title>
        <authorList>
            <person name="Wang X."/>
        </authorList>
    </citation>
    <scope>NUCLEOTIDE SEQUENCE [LARGE SCALE GENOMIC DNA]</scope>
    <source>
        <strain evidence="3 4">DY25</strain>
        <plasmid evidence="4">pdy25-a</plasmid>
    </source>
</reference>
<name>A0A291M442_9RHOB</name>
<dbReference type="Pfam" id="PF00497">
    <property type="entry name" value="SBP_bac_3"/>
    <property type="match status" value="1"/>
</dbReference>
<keyword evidence="3" id="KW-0614">Plasmid</keyword>
<dbReference type="SUPFAM" id="SSF53850">
    <property type="entry name" value="Periplasmic binding protein-like II"/>
    <property type="match status" value="1"/>
</dbReference>
<gene>
    <name evidence="3" type="ORF">CBW24_15830</name>
</gene>
<dbReference type="EMBL" id="CP021405">
    <property type="protein sequence ID" value="ATI43617.1"/>
    <property type="molecule type" value="Genomic_DNA"/>
</dbReference>
<dbReference type="RefSeq" id="WP_097374359.1">
    <property type="nucleotide sequence ID" value="NZ_CP021405.1"/>
</dbReference>
<proteinExistence type="predicted"/>
<protein>
    <recommendedName>
        <fullName evidence="2">Solute-binding protein family 3/N-terminal domain-containing protein</fullName>
    </recommendedName>
</protein>
<dbReference type="Gene3D" id="3.40.190.10">
    <property type="entry name" value="Periplasmic binding protein-like II"/>
    <property type="match status" value="2"/>
</dbReference>
<geneLocation type="plasmid" evidence="4">
    <name>pdy25-a</name>
</geneLocation>
<evidence type="ECO:0000256" key="1">
    <source>
        <dbReference type="ARBA" id="ARBA00022729"/>
    </source>
</evidence>
<keyword evidence="4" id="KW-1185">Reference proteome</keyword>
<accession>A0A291M442</accession>
<dbReference type="PANTHER" id="PTHR35936">
    <property type="entry name" value="MEMBRANE-BOUND LYTIC MUREIN TRANSGLYCOSYLASE F"/>
    <property type="match status" value="1"/>
</dbReference>
<sequence length="245" mass="25431">MTVTQTLRADFAPNGTLRAALNHGNRILVGRGADGTPEGISVDLAQMLAAELDLPLDFVNFDRAVDVSSSATEDLWDVCFLAVDPKRAETIDFTDPYVGIEGSYLAGPACTADDAPALVASGAAVGTVDGSAYTLTLARQPGAEALVYFPTITAMLAALDQGEITAAAGIGDVMAAEAAKRPGARVLTPPFMQIRQAMAIVRGRPDASAYLRDFVQRLARAGTTGDILERHGVARACAIVPGDAA</sequence>
<evidence type="ECO:0000313" key="4">
    <source>
        <dbReference type="Proteomes" id="UP000219050"/>
    </source>
</evidence>